<dbReference type="Proteomes" id="UP001054889">
    <property type="component" value="Unassembled WGS sequence"/>
</dbReference>
<keyword evidence="8" id="KW-1133">Transmembrane helix</keyword>
<dbReference type="Gene3D" id="3.30.40.10">
    <property type="entry name" value="Zinc/RING finger domain, C3HC4 (zinc finger)"/>
    <property type="match status" value="1"/>
</dbReference>
<reference evidence="10" key="1">
    <citation type="journal article" date="2018" name="DNA Res.">
        <title>Multiple hybrid de novo genome assembly of finger millet, an orphan allotetraploid crop.</title>
        <authorList>
            <person name="Hatakeyama M."/>
            <person name="Aluri S."/>
            <person name="Balachadran M.T."/>
            <person name="Sivarajan S.R."/>
            <person name="Patrignani A."/>
            <person name="Gruter S."/>
            <person name="Poveda L."/>
            <person name="Shimizu-Inatsugi R."/>
            <person name="Baeten J."/>
            <person name="Francoijs K.J."/>
            <person name="Nataraja K.N."/>
            <person name="Reddy Y.A.N."/>
            <person name="Phadnis S."/>
            <person name="Ravikumar R.L."/>
            <person name="Schlapbach R."/>
            <person name="Sreeman S.M."/>
            <person name="Shimizu K.K."/>
        </authorList>
    </citation>
    <scope>NUCLEOTIDE SEQUENCE</scope>
</reference>
<dbReference type="InterPro" id="IPR053238">
    <property type="entry name" value="RING-H2_zinc_finger"/>
</dbReference>
<dbReference type="EC" id="2.3.2.27" evidence="2"/>
<dbReference type="GO" id="GO:0008270">
    <property type="term" value="F:zinc ion binding"/>
    <property type="evidence" value="ECO:0007669"/>
    <property type="project" value="UniProtKB-KW"/>
</dbReference>
<keyword evidence="3" id="KW-0479">Metal-binding</keyword>
<proteinExistence type="inferred from homology"/>
<accession>A0AAV5EAD2</accession>
<evidence type="ECO:0000256" key="5">
    <source>
        <dbReference type="ARBA" id="ARBA00022833"/>
    </source>
</evidence>
<organism evidence="10 11">
    <name type="scientific">Eleusine coracana subsp. coracana</name>
    <dbReference type="NCBI Taxonomy" id="191504"/>
    <lineage>
        <taxon>Eukaryota</taxon>
        <taxon>Viridiplantae</taxon>
        <taxon>Streptophyta</taxon>
        <taxon>Embryophyta</taxon>
        <taxon>Tracheophyta</taxon>
        <taxon>Spermatophyta</taxon>
        <taxon>Magnoliopsida</taxon>
        <taxon>Liliopsida</taxon>
        <taxon>Poales</taxon>
        <taxon>Poaceae</taxon>
        <taxon>PACMAD clade</taxon>
        <taxon>Chloridoideae</taxon>
        <taxon>Cynodonteae</taxon>
        <taxon>Eleusininae</taxon>
        <taxon>Eleusine</taxon>
    </lineage>
</organism>
<dbReference type="Pfam" id="PF13639">
    <property type="entry name" value="zf-RING_2"/>
    <property type="match status" value="1"/>
</dbReference>
<keyword evidence="4 7" id="KW-0863">Zinc-finger</keyword>
<dbReference type="AlphaFoldDB" id="A0AAV5EAD2"/>
<dbReference type="PANTHER" id="PTHR14155">
    <property type="entry name" value="RING FINGER DOMAIN-CONTAINING"/>
    <property type="match status" value="1"/>
</dbReference>
<evidence type="ECO:0000256" key="6">
    <source>
        <dbReference type="ARBA" id="ARBA00024209"/>
    </source>
</evidence>
<feature type="domain" description="RING-type" evidence="9">
    <location>
        <begin position="129"/>
        <end position="171"/>
    </location>
</feature>
<evidence type="ECO:0000313" key="11">
    <source>
        <dbReference type="Proteomes" id="UP001054889"/>
    </source>
</evidence>
<dbReference type="PROSITE" id="PS50089">
    <property type="entry name" value="ZF_RING_2"/>
    <property type="match status" value="1"/>
</dbReference>
<feature type="transmembrane region" description="Helical" evidence="8">
    <location>
        <begin position="49"/>
        <end position="71"/>
    </location>
</feature>
<comment type="catalytic activity">
    <reaction evidence="1">
        <text>S-ubiquitinyl-[E2 ubiquitin-conjugating enzyme]-L-cysteine + [acceptor protein]-L-lysine = [E2 ubiquitin-conjugating enzyme]-L-cysteine + N(6)-ubiquitinyl-[acceptor protein]-L-lysine.</text>
        <dbReference type="EC" id="2.3.2.27"/>
    </reaction>
</comment>
<keyword evidence="11" id="KW-1185">Reference proteome</keyword>
<gene>
    <name evidence="10" type="primary">gb06734</name>
    <name evidence="10" type="ORF">PR202_gb06734</name>
</gene>
<evidence type="ECO:0000256" key="8">
    <source>
        <dbReference type="SAM" id="Phobius"/>
    </source>
</evidence>
<dbReference type="SUPFAM" id="SSF57850">
    <property type="entry name" value="RING/U-box"/>
    <property type="match status" value="1"/>
</dbReference>
<keyword evidence="8" id="KW-0472">Membrane</keyword>
<dbReference type="EMBL" id="BQKI01000074">
    <property type="protein sequence ID" value="GJN19455.1"/>
    <property type="molecule type" value="Genomic_DNA"/>
</dbReference>
<keyword evidence="8" id="KW-0812">Transmembrane</keyword>
<evidence type="ECO:0000256" key="3">
    <source>
        <dbReference type="ARBA" id="ARBA00022723"/>
    </source>
</evidence>
<dbReference type="PANTHER" id="PTHR14155:SF625">
    <property type="entry name" value="OS02G0248240 PROTEIN"/>
    <property type="match status" value="1"/>
</dbReference>
<dbReference type="CDD" id="cd16461">
    <property type="entry name" value="RING-H2_EL5-like"/>
    <property type="match status" value="1"/>
</dbReference>
<evidence type="ECO:0000256" key="2">
    <source>
        <dbReference type="ARBA" id="ARBA00012483"/>
    </source>
</evidence>
<comment type="similarity">
    <text evidence="6">Belongs to the RING-type zinc finger family. ATL subfamily.</text>
</comment>
<evidence type="ECO:0000259" key="9">
    <source>
        <dbReference type="PROSITE" id="PS50089"/>
    </source>
</evidence>
<reference evidence="10" key="2">
    <citation type="submission" date="2021-12" db="EMBL/GenBank/DDBJ databases">
        <title>Resequencing data analysis of finger millet.</title>
        <authorList>
            <person name="Hatakeyama M."/>
            <person name="Aluri S."/>
            <person name="Balachadran M.T."/>
            <person name="Sivarajan S.R."/>
            <person name="Poveda L."/>
            <person name="Shimizu-Inatsugi R."/>
            <person name="Schlapbach R."/>
            <person name="Sreeman S.M."/>
            <person name="Shimizu K.K."/>
        </authorList>
    </citation>
    <scope>NUCLEOTIDE SEQUENCE</scope>
</reference>
<feature type="transmembrane region" description="Helical" evidence="8">
    <location>
        <begin position="7"/>
        <end position="29"/>
    </location>
</feature>
<name>A0AAV5EAD2_ELECO</name>
<evidence type="ECO:0000313" key="10">
    <source>
        <dbReference type="EMBL" id="GJN19455.1"/>
    </source>
</evidence>
<evidence type="ECO:0000256" key="1">
    <source>
        <dbReference type="ARBA" id="ARBA00000900"/>
    </source>
</evidence>
<protein>
    <recommendedName>
        <fullName evidence="2">RING-type E3 ubiquitin transferase</fullName>
        <ecNumber evidence="2">2.3.2.27</ecNumber>
    </recommendedName>
</protein>
<evidence type="ECO:0000256" key="4">
    <source>
        <dbReference type="ARBA" id="ARBA00022771"/>
    </source>
</evidence>
<comment type="caution">
    <text evidence="10">The sequence shown here is derived from an EMBL/GenBank/DDBJ whole genome shotgun (WGS) entry which is preliminary data.</text>
</comment>
<dbReference type="InterPro" id="IPR013083">
    <property type="entry name" value="Znf_RING/FYVE/PHD"/>
</dbReference>
<dbReference type="InterPro" id="IPR001841">
    <property type="entry name" value="Znf_RING"/>
</dbReference>
<dbReference type="GO" id="GO:0061630">
    <property type="term" value="F:ubiquitin protein ligase activity"/>
    <property type="evidence" value="ECO:0007669"/>
    <property type="project" value="UniProtKB-EC"/>
</dbReference>
<keyword evidence="5" id="KW-0862">Zinc</keyword>
<dbReference type="SMART" id="SM00184">
    <property type="entry name" value="RING"/>
    <property type="match status" value="1"/>
</dbReference>
<sequence>MDCMSRLFGLAFATAVFIGTPATLLYLVLTLARRHNFAALVPTSVMLLVWVFISVSVYPGFVAELVPWPALARRLAGRQRQANGGDGTASETAVLPRESRSPVRGRVPAAEIPAYEQRDAARPDGESKCAVCLVDVGKGDMVKRLPVCLHVFHQECIDLWLHGHSTCPVCRCDVFAPLPVSGGQATQSWN</sequence>
<evidence type="ECO:0000256" key="7">
    <source>
        <dbReference type="PROSITE-ProRule" id="PRU00175"/>
    </source>
</evidence>